<sequence length="309" mass="34327">MDEDRLALSALEWLHAQRRWFDPCYWEEYLPARRFRPGPLLELIVLLRCVSRGPYAQYARALTESGFALAESVCRWKSFRQGLQRWDETFPYFAYFTAVLEAAGRDAGPALDAVETALALGCGDVSAADRPALTRLELAYVTDLGGFSTVPVEWSDAVELYRTSIAGTRDNTLFMRDDEAYALTHVLFYLSDFGSRALPLPAPVEADRVRDQVSVLLGSCLARDDLDLAGEFLLCAETLGSADDPLVAHGWHRLAAAQHDDGAVPSPLYNPHTAAMLEGAKRSAYLFGTCFHTTMVAIMASSERRRHAR</sequence>
<dbReference type="Proteomes" id="UP001500653">
    <property type="component" value="Unassembled WGS sequence"/>
</dbReference>
<accession>A0ABN1W1S5</accession>
<protein>
    <recommendedName>
        <fullName evidence="1">DUF6895 domain-containing protein</fullName>
    </recommendedName>
</protein>
<proteinExistence type="predicted"/>
<keyword evidence="3" id="KW-1185">Reference proteome</keyword>
<reference evidence="2 3" key="1">
    <citation type="journal article" date="2019" name="Int. J. Syst. Evol. Microbiol.">
        <title>The Global Catalogue of Microorganisms (GCM) 10K type strain sequencing project: providing services to taxonomists for standard genome sequencing and annotation.</title>
        <authorList>
            <consortium name="The Broad Institute Genomics Platform"/>
            <consortium name="The Broad Institute Genome Sequencing Center for Infectious Disease"/>
            <person name="Wu L."/>
            <person name="Ma J."/>
        </authorList>
    </citation>
    <scope>NUCLEOTIDE SEQUENCE [LARGE SCALE GENOMIC DNA]</scope>
    <source>
        <strain evidence="2 3">JCM 13023</strain>
    </source>
</reference>
<dbReference type="Pfam" id="PF21836">
    <property type="entry name" value="DUF6895"/>
    <property type="match status" value="1"/>
</dbReference>
<feature type="domain" description="DUF6895" evidence="1">
    <location>
        <begin position="9"/>
        <end position="301"/>
    </location>
</feature>
<name>A0ABN1W1S5_9PSEU</name>
<organism evidence="2 3">
    <name type="scientific">Prauserella halophila</name>
    <dbReference type="NCBI Taxonomy" id="185641"/>
    <lineage>
        <taxon>Bacteria</taxon>
        <taxon>Bacillati</taxon>
        <taxon>Actinomycetota</taxon>
        <taxon>Actinomycetes</taxon>
        <taxon>Pseudonocardiales</taxon>
        <taxon>Pseudonocardiaceae</taxon>
        <taxon>Prauserella</taxon>
    </lineage>
</organism>
<evidence type="ECO:0000313" key="3">
    <source>
        <dbReference type="Proteomes" id="UP001500653"/>
    </source>
</evidence>
<comment type="caution">
    <text evidence="2">The sequence shown here is derived from an EMBL/GenBank/DDBJ whole genome shotgun (WGS) entry which is preliminary data.</text>
</comment>
<dbReference type="InterPro" id="IPR054190">
    <property type="entry name" value="DUF6895"/>
</dbReference>
<dbReference type="EMBL" id="BAAALN010000005">
    <property type="protein sequence ID" value="GAA1231567.1"/>
    <property type="molecule type" value="Genomic_DNA"/>
</dbReference>
<evidence type="ECO:0000313" key="2">
    <source>
        <dbReference type="EMBL" id="GAA1231567.1"/>
    </source>
</evidence>
<evidence type="ECO:0000259" key="1">
    <source>
        <dbReference type="Pfam" id="PF21836"/>
    </source>
</evidence>
<gene>
    <name evidence="2" type="ORF">GCM10009676_13220</name>
</gene>